<gene>
    <name evidence="2" type="ORF">PRVXH_000889</name>
</gene>
<organism evidence="2">
    <name type="scientific">Proteinivorax hydrogeniformans</name>
    <dbReference type="NCBI Taxonomy" id="1826727"/>
    <lineage>
        <taxon>Bacteria</taxon>
        <taxon>Bacillati</taxon>
        <taxon>Bacillota</taxon>
        <taxon>Clostridia</taxon>
        <taxon>Eubacteriales</taxon>
        <taxon>Proteinivoracaceae</taxon>
        <taxon>Proteinivorax</taxon>
    </lineage>
</organism>
<reference evidence="2" key="2">
    <citation type="submission" date="2024-06" db="EMBL/GenBank/DDBJ databases">
        <authorList>
            <person name="Petrova K.O."/>
            <person name="Toshchakov S.V."/>
            <person name="Boltjanskaja Y.V."/>
            <person name="Kevbrin V.V."/>
        </authorList>
    </citation>
    <scope>NUCLEOTIDE SEQUENCE</scope>
    <source>
        <strain evidence="2">Z-710</strain>
    </source>
</reference>
<keyword evidence="1" id="KW-1133">Transmembrane helix</keyword>
<keyword evidence="1" id="KW-0812">Transmembrane</keyword>
<dbReference type="AlphaFoldDB" id="A0AAU8HVY3"/>
<feature type="transmembrane region" description="Helical" evidence="1">
    <location>
        <begin position="126"/>
        <end position="148"/>
    </location>
</feature>
<dbReference type="EMBL" id="CP159485">
    <property type="protein sequence ID" value="XCI29566.1"/>
    <property type="molecule type" value="Genomic_DNA"/>
</dbReference>
<evidence type="ECO:0000313" key="2">
    <source>
        <dbReference type="EMBL" id="XCI29566.1"/>
    </source>
</evidence>
<dbReference type="RefSeq" id="WP_353894114.1">
    <property type="nucleotide sequence ID" value="NZ_CP159485.1"/>
</dbReference>
<protein>
    <submittedName>
        <fullName evidence="2">Uncharacterized protein</fullName>
    </submittedName>
</protein>
<name>A0AAU8HVY3_9FIRM</name>
<sequence>MDVINEELKDLDVQQVEQNFQCSKDYSWNILVYTPIFIVALILYPINPFLSALFSFFTAVGILLELKGYEALSTFLPKKECSNSLYLYNPKPKGALPIILLTAQKEHLEPYYNLTSGKRFKKKIKMILATAFIFTGIIFIGAIRSSAFNSVEVIFFWLALPVLLLMVISLVSILLSYRFNKITRYSSGYETLAATEIFSELVSSGKVTNVQLCFLAREGDNGNEQGIDEFLQTSPEIELAINLQSLMGQKLEVVTEEGITNTEKAYKPLILEGYNVYRILFSKELPTTNYNGVTAGYKLFKNAIPTITVTGKEIDSFKSNSLDEQSLENYKSFVKKLVENLNNFYSD</sequence>
<feature type="transmembrane region" description="Helical" evidence="1">
    <location>
        <begin position="154"/>
        <end position="177"/>
    </location>
</feature>
<accession>A0AAU8HVY3</accession>
<evidence type="ECO:0000256" key="1">
    <source>
        <dbReference type="SAM" id="Phobius"/>
    </source>
</evidence>
<feature type="transmembrane region" description="Helical" evidence="1">
    <location>
        <begin position="26"/>
        <end position="46"/>
    </location>
</feature>
<proteinExistence type="predicted"/>
<reference evidence="2" key="1">
    <citation type="journal article" date="2018" name="Antonie Van Leeuwenhoek">
        <title>Proteinivorax hydrogeniformans sp. nov., an anaerobic, haloalkaliphilic bacterium fermenting proteinaceous compounds with high hydrogen production.</title>
        <authorList>
            <person name="Boltyanskaya Y."/>
            <person name="Detkova E."/>
            <person name="Pimenov N."/>
            <person name="Kevbrin V."/>
        </authorList>
    </citation>
    <scope>NUCLEOTIDE SEQUENCE</scope>
    <source>
        <strain evidence="2">Z-710</strain>
    </source>
</reference>
<keyword evidence="1" id="KW-0472">Membrane</keyword>